<feature type="domain" description="MAGE" evidence="8">
    <location>
        <begin position="42"/>
        <end position="106"/>
    </location>
</feature>
<evidence type="ECO:0000256" key="5">
    <source>
        <dbReference type="ARBA" id="ARBA00023242"/>
    </source>
</evidence>
<dbReference type="InterPro" id="IPR041899">
    <property type="entry name" value="MAGE_WH2"/>
</dbReference>
<gene>
    <name evidence="9" type="ORF">I306_00401</name>
</gene>
<feature type="compositionally biased region" description="Basic and acidic residues" evidence="7">
    <location>
        <begin position="130"/>
        <end position="140"/>
    </location>
</feature>
<keyword evidence="3" id="KW-0238">DNA-binding</keyword>
<organism evidence="9 10">
    <name type="scientific">Cryptococcus gattii EJB2</name>
    <dbReference type="NCBI Taxonomy" id="1296103"/>
    <lineage>
        <taxon>Eukaryota</taxon>
        <taxon>Fungi</taxon>
        <taxon>Dikarya</taxon>
        <taxon>Basidiomycota</taxon>
        <taxon>Agaricomycotina</taxon>
        <taxon>Tremellomycetes</taxon>
        <taxon>Tremellales</taxon>
        <taxon>Cryptococcaceae</taxon>
        <taxon>Cryptococcus</taxon>
        <taxon>Cryptococcus gattii species complex</taxon>
    </lineage>
</organism>
<dbReference type="SUPFAM" id="SSF47113">
    <property type="entry name" value="Histone-fold"/>
    <property type="match status" value="1"/>
</dbReference>
<dbReference type="InterPro" id="IPR009072">
    <property type="entry name" value="Histone-fold"/>
</dbReference>
<reference evidence="9 10" key="1">
    <citation type="submission" date="2015-01" db="EMBL/GenBank/DDBJ databases">
        <title>The Genome Sequence of Cryptococcus gattii EJB2.</title>
        <authorList>
            <consortium name="The Broad Institute Genomics Platform"/>
            <person name="Cuomo C."/>
            <person name="Litvintseva A."/>
            <person name="Chen Y."/>
            <person name="Heitman J."/>
            <person name="Sun S."/>
            <person name="Springer D."/>
            <person name="Dromer F."/>
            <person name="Young S."/>
            <person name="Zeng Q."/>
            <person name="Gargeya S."/>
            <person name="Abouelleil A."/>
            <person name="Alvarado L."/>
            <person name="Chapman S.B."/>
            <person name="Gainer-Dewar J."/>
            <person name="Goldberg J."/>
            <person name="Griggs A."/>
            <person name="Gujja S."/>
            <person name="Hansen M."/>
            <person name="Howarth C."/>
            <person name="Imamovic A."/>
            <person name="Larimer J."/>
            <person name="Murphy C."/>
            <person name="Naylor J."/>
            <person name="Pearson M."/>
            <person name="Priest M."/>
            <person name="Roberts A."/>
            <person name="Saif S."/>
            <person name="Shea T."/>
            <person name="Sykes S."/>
            <person name="Wortman J."/>
            <person name="Nusbaum C."/>
            <person name="Birren B."/>
        </authorList>
    </citation>
    <scope>NUCLEOTIDE SEQUENCE [LARGE SCALE GENOMIC DNA]</scope>
    <source>
        <strain evidence="9 10">EJB2</strain>
    </source>
</reference>
<evidence type="ECO:0000256" key="1">
    <source>
        <dbReference type="ARBA" id="ARBA00004123"/>
    </source>
</evidence>
<evidence type="ECO:0000256" key="4">
    <source>
        <dbReference type="ARBA" id="ARBA00023163"/>
    </source>
</evidence>
<dbReference type="PANTHER" id="PTHR10252:SF8">
    <property type="entry name" value="NUCLEAR TRANSCRIPTION FACTOR Y SUBUNIT GAMMA"/>
    <property type="match status" value="1"/>
</dbReference>
<dbReference type="SMART" id="SM01373">
    <property type="entry name" value="MAGE"/>
    <property type="match status" value="1"/>
</dbReference>
<dbReference type="Gene3D" id="1.10.20.10">
    <property type="entry name" value="Histone, subunit A"/>
    <property type="match status" value="1"/>
</dbReference>
<evidence type="ECO:0000256" key="3">
    <source>
        <dbReference type="ARBA" id="ARBA00023125"/>
    </source>
</evidence>
<dbReference type="Gene3D" id="1.10.10.1200">
    <property type="entry name" value="MAGE homology domain, winged helix WH1 motif"/>
    <property type="match status" value="1"/>
</dbReference>
<keyword evidence="2" id="KW-0805">Transcription regulation</keyword>
<name>A0ABR5C405_9TREE</name>
<keyword evidence="5" id="KW-0539">Nucleus</keyword>
<feature type="region of interest" description="Disordered" evidence="7">
    <location>
        <begin position="385"/>
        <end position="429"/>
    </location>
</feature>
<proteinExistence type="inferred from homology"/>
<accession>A0ABR5C405</accession>
<feature type="compositionally biased region" description="Low complexity" evidence="7">
    <location>
        <begin position="390"/>
        <end position="401"/>
    </location>
</feature>
<feature type="compositionally biased region" description="Acidic residues" evidence="7">
    <location>
        <begin position="569"/>
        <end position="585"/>
    </location>
</feature>
<dbReference type="InterPro" id="IPR003958">
    <property type="entry name" value="CBFA_NFYB_domain"/>
</dbReference>
<feature type="region of interest" description="Disordered" evidence="7">
    <location>
        <begin position="1"/>
        <end position="37"/>
    </location>
</feature>
<sequence length="606" mass="67845">MAPRRQPQASQRKGKQPAQGTQDDSDEETQGGRPGSLTREYIQSRAGMLVRLALFQEYKRVPIRRTEIVKQILPDNTRAFPRVFACAQTILRFVFGCELYEIRPRGKEESMGDPSQTQAMTQTQKKGKGKEKQSNRRMDAVEGEEEDEDEDEEEEDATATQSLKRETGTKVYILQNILPDKIIEAMAEPAPLPYGIQAEGDDDDSGALLQWDKGDGGIIGHVGLLGIRTLILSLVLCHNRIISDDHLHALLRRLNLYRETVLPYASNDASDPFLTLDKYLDLLAKYQYLEKIKNPGPMGQPEGGTIEWRWGSREAEFSSIAAAKFMEEIMLGKEGESDSEEEEEDEEDQPRRRGRGAPRERSSRTAKRQKLRDDIFKATEPLHSAHYGQRQHPSQHQHPQQNYSRQHASMSEHGQGEYPAAPLQTGPMIAPHQDLHSFLESFWTRQMDMVEGETPDWKSYNLPLARIKKVMKSDEEVKMISAEAPIMFSKACEIFISELTCRAWLVAESHKRRTLQKSDVAAAIAYSDMFDFLIDIVPRDDGSAGGGGSGGGVGGSGTVTGAGSVVADEGMERDEDELEGDDGEGEAERYDGQEEGDLYSEYVQGD</sequence>
<keyword evidence="4" id="KW-0804">Transcription</keyword>
<evidence type="ECO:0000259" key="8">
    <source>
        <dbReference type="PROSITE" id="PS50838"/>
    </source>
</evidence>
<keyword evidence="10" id="KW-1185">Reference proteome</keyword>
<comment type="subcellular location">
    <subcellularLocation>
        <location evidence="1">Nucleus</location>
    </subcellularLocation>
</comment>
<evidence type="ECO:0000256" key="6">
    <source>
        <dbReference type="ARBA" id="ARBA00038129"/>
    </source>
</evidence>
<dbReference type="CDD" id="cd22908">
    <property type="entry name" value="HFD_NFYC-like"/>
    <property type="match status" value="1"/>
</dbReference>
<feature type="compositionally biased region" description="Acidic residues" evidence="7">
    <location>
        <begin position="141"/>
        <end position="157"/>
    </location>
</feature>
<comment type="similarity">
    <text evidence="6">Belongs to the NFYC/HAP5 subunit family.</text>
</comment>
<feature type="region of interest" description="Disordered" evidence="7">
    <location>
        <begin position="106"/>
        <end position="162"/>
    </location>
</feature>
<evidence type="ECO:0000313" key="9">
    <source>
        <dbReference type="EMBL" id="KIR82567.1"/>
    </source>
</evidence>
<dbReference type="Pfam" id="PF01454">
    <property type="entry name" value="MAGE"/>
    <property type="match status" value="1"/>
</dbReference>
<feature type="compositionally biased region" description="Gly residues" evidence="7">
    <location>
        <begin position="543"/>
        <end position="560"/>
    </location>
</feature>
<dbReference type="InterPro" id="IPR050568">
    <property type="entry name" value="Transcr_DNA_Rep_Reg"/>
</dbReference>
<dbReference type="Proteomes" id="UP000054272">
    <property type="component" value="Unassembled WGS sequence"/>
</dbReference>
<feature type="region of interest" description="Disordered" evidence="7">
    <location>
        <begin position="543"/>
        <end position="606"/>
    </location>
</feature>
<evidence type="ECO:0000313" key="10">
    <source>
        <dbReference type="Proteomes" id="UP000054272"/>
    </source>
</evidence>
<dbReference type="PROSITE" id="PS50838">
    <property type="entry name" value="MAGE"/>
    <property type="match status" value="1"/>
</dbReference>
<evidence type="ECO:0000256" key="2">
    <source>
        <dbReference type="ARBA" id="ARBA00023015"/>
    </source>
</evidence>
<dbReference type="Gene3D" id="1.10.10.1210">
    <property type="entry name" value="MAGE homology domain, winged helix WH2 motif"/>
    <property type="match status" value="1"/>
</dbReference>
<dbReference type="InterPro" id="IPR041898">
    <property type="entry name" value="MAGE_WH1"/>
</dbReference>
<dbReference type="PANTHER" id="PTHR10252">
    <property type="entry name" value="HISTONE-LIKE TRANSCRIPTION FACTOR CCAAT-RELATED"/>
    <property type="match status" value="1"/>
</dbReference>
<dbReference type="InterPro" id="IPR002190">
    <property type="entry name" value="MHD_dom"/>
</dbReference>
<evidence type="ECO:0000256" key="7">
    <source>
        <dbReference type="SAM" id="MobiDB-lite"/>
    </source>
</evidence>
<protein>
    <submittedName>
        <fullName evidence="9">Transcriptional activator HAP5</fullName>
    </submittedName>
</protein>
<dbReference type="EMBL" id="KN848559">
    <property type="protein sequence ID" value="KIR82567.1"/>
    <property type="molecule type" value="Genomic_DNA"/>
</dbReference>
<dbReference type="Pfam" id="PF00808">
    <property type="entry name" value="CBFD_NFYB_HMF"/>
    <property type="match status" value="1"/>
</dbReference>
<feature type="region of interest" description="Disordered" evidence="7">
    <location>
        <begin position="333"/>
        <end position="372"/>
    </location>
</feature>
<feature type="compositionally biased region" description="Acidic residues" evidence="7">
    <location>
        <begin position="337"/>
        <end position="348"/>
    </location>
</feature>